<dbReference type="Proteomes" id="UP000315938">
    <property type="component" value="Unassembled WGS sequence"/>
</dbReference>
<keyword evidence="4 9" id="KW-0963">Cytoplasm</keyword>
<dbReference type="RefSeq" id="WP_012241979.1">
    <property type="nucleotide sequence ID" value="NZ_JACAOE010000002.1"/>
</dbReference>
<dbReference type="PROSITE" id="PS00618">
    <property type="entry name" value="RECF_2"/>
    <property type="match status" value="1"/>
</dbReference>
<evidence type="ECO:0000313" key="12">
    <source>
        <dbReference type="EMBL" id="TRX99391.1"/>
    </source>
</evidence>
<keyword evidence="9 10" id="KW-0227">DNA damage</keyword>
<dbReference type="Gene3D" id="1.20.1050.90">
    <property type="entry name" value="RecF/RecN/SMC, N-terminal domain"/>
    <property type="match status" value="1"/>
</dbReference>
<comment type="caution">
    <text evidence="12">The sequence shown here is derived from an EMBL/GenBank/DDBJ whole genome shotgun (WGS) entry which is preliminary data.</text>
</comment>
<evidence type="ECO:0000256" key="2">
    <source>
        <dbReference type="ARBA" id="ARBA00008016"/>
    </source>
</evidence>
<dbReference type="InterPro" id="IPR003395">
    <property type="entry name" value="RecF/RecN/SMC_N"/>
</dbReference>
<dbReference type="PANTHER" id="PTHR32182:SF0">
    <property type="entry name" value="DNA REPLICATION AND REPAIR PROTEIN RECF"/>
    <property type="match status" value="1"/>
</dbReference>
<evidence type="ECO:0000256" key="7">
    <source>
        <dbReference type="ARBA" id="ARBA00022840"/>
    </source>
</evidence>
<proteinExistence type="inferred from homology"/>
<dbReference type="PANTHER" id="PTHR32182">
    <property type="entry name" value="DNA REPLICATION AND REPAIR PROTEIN RECF"/>
    <property type="match status" value="1"/>
</dbReference>
<dbReference type="OMA" id="GESWSYA"/>
<comment type="function">
    <text evidence="9 10">The RecF protein is involved in DNA metabolism; it is required for DNA replication and normal SOS inducibility. RecF binds preferentially to single-stranded, linear DNA. It also seems to bind ATP.</text>
</comment>
<dbReference type="EMBL" id="VKID01000002">
    <property type="protein sequence ID" value="TRX99391.1"/>
    <property type="molecule type" value="Genomic_DNA"/>
</dbReference>
<dbReference type="GO" id="GO:0005737">
    <property type="term" value="C:cytoplasm"/>
    <property type="evidence" value="ECO:0007669"/>
    <property type="project" value="UniProtKB-SubCell"/>
</dbReference>
<dbReference type="InterPro" id="IPR001238">
    <property type="entry name" value="DNA-binding_RecF"/>
</dbReference>
<evidence type="ECO:0000256" key="6">
    <source>
        <dbReference type="ARBA" id="ARBA00022741"/>
    </source>
</evidence>
<evidence type="ECO:0000256" key="1">
    <source>
        <dbReference type="ARBA" id="ARBA00004496"/>
    </source>
</evidence>
<dbReference type="InterPro" id="IPR042174">
    <property type="entry name" value="RecF_2"/>
</dbReference>
<dbReference type="InterPro" id="IPR018078">
    <property type="entry name" value="DNA-binding_RecF_CS"/>
</dbReference>
<evidence type="ECO:0000256" key="5">
    <source>
        <dbReference type="ARBA" id="ARBA00022705"/>
    </source>
</evidence>
<name>A0A553IGS0_ACHLA</name>
<dbReference type="GO" id="GO:0006302">
    <property type="term" value="P:double-strand break repair"/>
    <property type="evidence" value="ECO:0007669"/>
    <property type="project" value="TreeGrafter"/>
</dbReference>
<comment type="subcellular location">
    <subcellularLocation>
        <location evidence="1 9 10">Cytoplasm</location>
    </subcellularLocation>
</comment>
<dbReference type="HAMAP" id="MF_00365">
    <property type="entry name" value="RecF"/>
    <property type="match status" value="1"/>
</dbReference>
<dbReference type="NCBIfam" id="TIGR00611">
    <property type="entry name" value="recf"/>
    <property type="match status" value="1"/>
</dbReference>
<evidence type="ECO:0000259" key="11">
    <source>
        <dbReference type="Pfam" id="PF02463"/>
    </source>
</evidence>
<dbReference type="GeneID" id="41338209"/>
<dbReference type="GO" id="GO:0000731">
    <property type="term" value="P:DNA synthesis involved in DNA repair"/>
    <property type="evidence" value="ECO:0007669"/>
    <property type="project" value="TreeGrafter"/>
</dbReference>
<dbReference type="SMR" id="A0A553IGS0"/>
<comment type="similarity">
    <text evidence="2 9 10">Belongs to the RecF family.</text>
</comment>
<accession>A0A553IGS0</accession>
<sequence length="349" mass="40524">MITSIELRNFRNLENYKVLINKPLVIIQGLNGVGKTSILESIYFAATTKSHRSSVEKDMIQYDKPYASVKLIEDSKLHEIVLTPNGKRTTINKSEVRKISDYIGQLRVVMFAPEDLMLIKGSPSERRYFLDMELMQVSKTYLRNLNSYKKILKQRNALLKKNRNLTDYTFLNILGEQLYDVGIQIFDERQKFIEALNQKFKTIQTKYKDFEVEMLYEPNVTKENFLKHLKTKQKQDIMYETTTAGIHKDDFKLLYKGLNAKDSASQGTSRLIVIELKLALLEWIKEVTKTDAILLLDDVLSELDLERQNLFMSQLSKNHQVFITTALPINGHIDFQKIVLQEGETINAK</sequence>
<dbReference type="GO" id="GO:0009432">
    <property type="term" value="P:SOS response"/>
    <property type="evidence" value="ECO:0007669"/>
    <property type="project" value="UniProtKB-UniRule"/>
</dbReference>
<gene>
    <name evidence="9" type="primary">recF</name>
    <name evidence="12" type="ORF">FNV44_06730</name>
</gene>
<dbReference type="PROSITE" id="PS00617">
    <property type="entry name" value="RECF_1"/>
    <property type="match status" value="1"/>
</dbReference>
<dbReference type="InterPro" id="IPR027417">
    <property type="entry name" value="P-loop_NTPase"/>
</dbReference>
<dbReference type="SUPFAM" id="SSF52540">
    <property type="entry name" value="P-loop containing nucleoside triphosphate hydrolases"/>
    <property type="match status" value="1"/>
</dbReference>
<evidence type="ECO:0000313" key="13">
    <source>
        <dbReference type="Proteomes" id="UP000315938"/>
    </source>
</evidence>
<dbReference type="Gene3D" id="3.40.50.300">
    <property type="entry name" value="P-loop containing nucleotide triphosphate hydrolases"/>
    <property type="match status" value="1"/>
</dbReference>
<dbReference type="GO" id="GO:0006260">
    <property type="term" value="P:DNA replication"/>
    <property type="evidence" value="ECO:0007669"/>
    <property type="project" value="UniProtKB-UniRule"/>
</dbReference>
<keyword evidence="9 10" id="KW-0234">DNA repair</keyword>
<dbReference type="AlphaFoldDB" id="A0A553IGS0"/>
<reference evidence="12 13" key="1">
    <citation type="submission" date="2019-07" db="EMBL/GenBank/DDBJ databases">
        <title>Genome sequence of Acholeplasma laidlawii strain with increased resistance to erythromycin.</title>
        <authorList>
            <person name="Medvedeva E.S."/>
            <person name="Baranova N.B."/>
            <person name="Siniagina M.N."/>
            <person name="Mouzykantov A."/>
            <person name="Chernova O.A."/>
            <person name="Chernov V.M."/>
        </authorList>
    </citation>
    <scope>NUCLEOTIDE SEQUENCE [LARGE SCALE GENOMIC DNA]</scope>
    <source>
        <strain evidence="12 13">PG8REry</strain>
    </source>
</reference>
<dbReference type="GO" id="GO:0005524">
    <property type="term" value="F:ATP binding"/>
    <property type="evidence" value="ECO:0007669"/>
    <property type="project" value="UniProtKB-UniRule"/>
</dbReference>
<evidence type="ECO:0000256" key="4">
    <source>
        <dbReference type="ARBA" id="ARBA00022490"/>
    </source>
</evidence>
<dbReference type="Pfam" id="PF02463">
    <property type="entry name" value="SMC_N"/>
    <property type="match status" value="1"/>
</dbReference>
<feature type="domain" description="RecF/RecN/SMC N-terminal" evidence="11">
    <location>
        <begin position="1"/>
        <end position="325"/>
    </location>
</feature>
<feature type="binding site" evidence="9">
    <location>
        <begin position="29"/>
        <end position="36"/>
    </location>
    <ligand>
        <name>ATP</name>
        <dbReference type="ChEBI" id="CHEBI:30616"/>
    </ligand>
</feature>
<evidence type="ECO:0000256" key="9">
    <source>
        <dbReference type="HAMAP-Rule" id="MF_00365"/>
    </source>
</evidence>
<keyword evidence="9 10" id="KW-0742">SOS response</keyword>
<keyword evidence="7 9" id="KW-0067">ATP-binding</keyword>
<keyword evidence="8 9" id="KW-0238">DNA-binding</keyword>
<protein>
    <recommendedName>
        <fullName evidence="3 9">DNA replication and repair protein RecF</fullName>
    </recommendedName>
</protein>
<organism evidence="12 13">
    <name type="scientific">Acholeplasma laidlawii</name>
    <dbReference type="NCBI Taxonomy" id="2148"/>
    <lineage>
        <taxon>Bacteria</taxon>
        <taxon>Bacillati</taxon>
        <taxon>Mycoplasmatota</taxon>
        <taxon>Mollicutes</taxon>
        <taxon>Acholeplasmatales</taxon>
        <taxon>Acholeplasmataceae</taxon>
        <taxon>Acholeplasma</taxon>
    </lineage>
</organism>
<keyword evidence="5 9" id="KW-0235">DNA replication</keyword>
<evidence type="ECO:0000256" key="10">
    <source>
        <dbReference type="RuleBase" id="RU000578"/>
    </source>
</evidence>
<evidence type="ECO:0000256" key="8">
    <source>
        <dbReference type="ARBA" id="ARBA00023125"/>
    </source>
</evidence>
<evidence type="ECO:0000256" key="3">
    <source>
        <dbReference type="ARBA" id="ARBA00020170"/>
    </source>
</evidence>
<dbReference type="GO" id="GO:0003697">
    <property type="term" value="F:single-stranded DNA binding"/>
    <property type="evidence" value="ECO:0007669"/>
    <property type="project" value="UniProtKB-UniRule"/>
</dbReference>
<keyword evidence="6 9" id="KW-0547">Nucleotide-binding</keyword>